<protein>
    <submittedName>
        <fullName evidence="1">Uncharacterized protein</fullName>
    </submittedName>
</protein>
<accession>A0AAE0QFW9</accession>
<gene>
    <name evidence="1" type="ORF">QTP70_007774</name>
</gene>
<sequence>MEPTSEKFLTLKTALHLALASLRWVEDLQALLVAPTCLEFAPGMSKAILHSRAGYVPKVPRMAGRTVILQAFCLPPMSRRNRRGCTCSAQSEPLRLMSTAPAHGPAFVLDILCQFRLPDFDFCLARVILLINQFFSKDLDITTEHCYTGYSAYAFSHSPQESGRGGGTVTSPINLFIIVIYCPPGPLGDFMEEMGTLLSVFPSDSTP</sequence>
<dbReference type="AlphaFoldDB" id="A0AAE0QFW9"/>
<evidence type="ECO:0000313" key="1">
    <source>
        <dbReference type="EMBL" id="KAK3519922.1"/>
    </source>
</evidence>
<comment type="caution">
    <text evidence="1">The sequence shown here is derived from an EMBL/GenBank/DDBJ whole genome shotgun (WGS) entry which is preliminary data.</text>
</comment>
<dbReference type="EMBL" id="JAUCMX010000016">
    <property type="protein sequence ID" value="KAK3519922.1"/>
    <property type="molecule type" value="Genomic_DNA"/>
</dbReference>
<keyword evidence="2" id="KW-1185">Reference proteome</keyword>
<name>A0AAE0QFW9_9TELE</name>
<dbReference type="Proteomes" id="UP001274896">
    <property type="component" value="Unassembled WGS sequence"/>
</dbReference>
<proteinExistence type="predicted"/>
<reference evidence="1" key="1">
    <citation type="submission" date="2023-06" db="EMBL/GenBank/DDBJ databases">
        <title>Male Hemibagrus guttatus genome.</title>
        <authorList>
            <person name="Bian C."/>
        </authorList>
    </citation>
    <scope>NUCLEOTIDE SEQUENCE</scope>
    <source>
        <strain evidence="1">Male_cb2023</strain>
        <tissue evidence="1">Muscle</tissue>
    </source>
</reference>
<organism evidence="1 2">
    <name type="scientific">Hemibagrus guttatus</name>
    <dbReference type="NCBI Taxonomy" id="175788"/>
    <lineage>
        <taxon>Eukaryota</taxon>
        <taxon>Metazoa</taxon>
        <taxon>Chordata</taxon>
        <taxon>Craniata</taxon>
        <taxon>Vertebrata</taxon>
        <taxon>Euteleostomi</taxon>
        <taxon>Actinopterygii</taxon>
        <taxon>Neopterygii</taxon>
        <taxon>Teleostei</taxon>
        <taxon>Ostariophysi</taxon>
        <taxon>Siluriformes</taxon>
        <taxon>Bagridae</taxon>
        <taxon>Hemibagrus</taxon>
    </lineage>
</organism>
<evidence type="ECO:0000313" key="2">
    <source>
        <dbReference type="Proteomes" id="UP001274896"/>
    </source>
</evidence>